<name>A0ABT3QNR7_9HYPH</name>
<accession>A0ABT3QNR7</accession>
<dbReference type="InterPro" id="IPR051531">
    <property type="entry name" value="N-acetyltransferase"/>
</dbReference>
<dbReference type="InterPro" id="IPR016181">
    <property type="entry name" value="Acyl_CoA_acyltransferase"/>
</dbReference>
<comment type="caution">
    <text evidence="2">The sequence shown here is derived from an EMBL/GenBank/DDBJ whole genome shotgun (WGS) entry which is preliminary data.</text>
</comment>
<proteinExistence type="predicted"/>
<organism evidence="2 3">
    <name type="scientific">Ochrobactrum chromiisoli</name>
    <dbReference type="NCBI Taxonomy" id="2993941"/>
    <lineage>
        <taxon>Bacteria</taxon>
        <taxon>Pseudomonadati</taxon>
        <taxon>Pseudomonadota</taxon>
        <taxon>Alphaproteobacteria</taxon>
        <taxon>Hyphomicrobiales</taxon>
        <taxon>Brucellaceae</taxon>
        <taxon>Brucella/Ochrobactrum group</taxon>
        <taxon>Ochrobactrum</taxon>
    </lineage>
</organism>
<evidence type="ECO:0000313" key="3">
    <source>
        <dbReference type="Proteomes" id="UP001301216"/>
    </source>
</evidence>
<keyword evidence="3" id="KW-1185">Reference proteome</keyword>
<dbReference type="RefSeq" id="WP_265984738.1">
    <property type="nucleotide sequence ID" value="NZ_JAPHAV010000003.1"/>
</dbReference>
<protein>
    <submittedName>
        <fullName evidence="2">GNAT family N-acetyltransferase</fullName>
    </submittedName>
</protein>
<dbReference type="PANTHER" id="PTHR43792">
    <property type="entry name" value="GNAT FAMILY, PUTATIVE (AFU_ORTHOLOGUE AFUA_3G00765)-RELATED-RELATED"/>
    <property type="match status" value="1"/>
</dbReference>
<evidence type="ECO:0000259" key="1">
    <source>
        <dbReference type="PROSITE" id="PS51186"/>
    </source>
</evidence>
<dbReference type="EMBL" id="JAPHAV010000003">
    <property type="protein sequence ID" value="MCX2697217.1"/>
    <property type="molecule type" value="Genomic_DNA"/>
</dbReference>
<feature type="domain" description="N-acetyltransferase" evidence="1">
    <location>
        <begin position="16"/>
        <end position="182"/>
    </location>
</feature>
<sequence>MTNECWQSFKKLTERLELRLVTVSDSAALQKLMTPAISRWVAAWPYPLTQKAAEKIIDKALTGHAEQRTLPLVIVNQADNQVIGWIKVDFEEFDGKRVGEIGYWLSEEVHGMGLGYEAAQGLIAACFEGLRVHSMRAGAQTENTISHNLLMKLGMHRIGEQLVFAPARNRDELCTYFEMMRT</sequence>
<dbReference type="InterPro" id="IPR000182">
    <property type="entry name" value="GNAT_dom"/>
</dbReference>
<gene>
    <name evidence="2" type="ORF">OPR82_10555</name>
</gene>
<dbReference type="SUPFAM" id="SSF55729">
    <property type="entry name" value="Acyl-CoA N-acyltransferases (Nat)"/>
    <property type="match status" value="1"/>
</dbReference>
<dbReference type="PROSITE" id="PS51186">
    <property type="entry name" value="GNAT"/>
    <property type="match status" value="1"/>
</dbReference>
<dbReference type="Gene3D" id="3.40.630.30">
    <property type="match status" value="1"/>
</dbReference>
<reference evidence="2 3" key="1">
    <citation type="submission" date="2022-11" db="EMBL/GenBank/DDBJ databases">
        <title>Brucella sp. YY2X, whole genome shotgun sequencing project.</title>
        <authorList>
            <person name="Yang Y."/>
        </authorList>
    </citation>
    <scope>NUCLEOTIDE SEQUENCE [LARGE SCALE GENOMIC DNA]</scope>
    <source>
        <strain evidence="2 3">YY2X</strain>
    </source>
</reference>
<dbReference type="Pfam" id="PF13302">
    <property type="entry name" value="Acetyltransf_3"/>
    <property type="match status" value="1"/>
</dbReference>
<dbReference type="Proteomes" id="UP001301216">
    <property type="component" value="Unassembled WGS sequence"/>
</dbReference>
<evidence type="ECO:0000313" key="2">
    <source>
        <dbReference type="EMBL" id="MCX2697217.1"/>
    </source>
</evidence>